<dbReference type="Proteomes" id="UP000283587">
    <property type="component" value="Unassembled WGS sequence"/>
</dbReference>
<name>A0A419A695_9RHOB</name>
<comment type="caution">
    <text evidence="1">The sequence shown here is derived from an EMBL/GenBank/DDBJ whole genome shotgun (WGS) entry which is preliminary data.</text>
</comment>
<reference evidence="2" key="1">
    <citation type="submission" date="2018-09" db="EMBL/GenBank/DDBJ databases">
        <title>Paracoccus onubensis nov. sp. a moderate halophilic bacterium isolated from Gruta de las Maravillas (Aracena, Spain).</title>
        <authorList>
            <person name="Jurado V."/>
            <person name="Gutierrez-Patricio S."/>
            <person name="Gonzalez-Pimentel J.L."/>
            <person name="Miller A.Z."/>
            <person name="Laiz L."/>
            <person name="Saiz-Jimenez C."/>
        </authorList>
    </citation>
    <scope>NUCLEOTIDE SEQUENCE [LARGE SCALE GENOMIC DNA]</scope>
    <source>
        <strain evidence="2">DSM 26381</strain>
    </source>
</reference>
<sequence>MAMDPSSWLGRRIRRRAAEQWRRLGAAVRAGSKRPGRRLREEAQDLRRDLSLFLQASEAAAQSGTPVEALHFPPGTDWRWRPMMFSGPMQPAGMAAPENGQRLGEEVALWHDCPHRSLILRQQVNRRATDLAPYGLRLEVMGFAGSYLSLSLDLPPDAREALSAHHILRLGTALQSERPITVYGRLNISQGPNTEVILRQLGEPVTGRTTERVVEFDLGYAELSRRAVDKLWLDLIFEAPHMNAVTLTDLVMSRHSRADI</sequence>
<gene>
    <name evidence="1" type="ORF">D3P05_11730</name>
</gene>
<dbReference type="AlphaFoldDB" id="A0A419A695"/>
<proteinExistence type="predicted"/>
<keyword evidence="2" id="KW-1185">Reference proteome</keyword>
<evidence type="ECO:0000313" key="1">
    <source>
        <dbReference type="EMBL" id="RJL13672.1"/>
    </source>
</evidence>
<dbReference type="Pfam" id="PF20086">
    <property type="entry name" value="DUF6478"/>
    <property type="match status" value="1"/>
</dbReference>
<dbReference type="InterPro" id="IPR045514">
    <property type="entry name" value="DUF6478"/>
</dbReference>
<accession>A0A419A695</accession>
<protein>
    <submittedName>
        <fullName evidence="1">Uncharacterized protein</fullName>
    </submittedName>
</protein>
<dbReference type="EMBL" id="QZEW01000044">
    <property type="protein sequence ID" value="RJL13672.1"/>
    <property type="molecule type" value="Genomic_DNA"/>
</dbReference>
<evidence type="ECO:0000313" key="2">
    <source>
        <dbReference type="Proteomes" id="UP000283587"/>
    </source>
</evidence>
<dbReference type="OrthoDB" id="7827015at2"/>
<organism evidence="1 2">
    <name type="scientific">Paracoccus siganidrum</name>
    <dbReference type="NCBI Taxonomy" id="1276757"/>
    <lineage>
        <taxon>Bacteria</taxon>
        <taxon>Pseudomonadati</taxon>
        <taxon>Pseudomonadota</taxon>
        <taxon>Alphaproteobacteria</taxon>
        <taxon>Rhodobacterales</taxon>
        <taxon>Paracoccaceae</taxon>
        <taxon>Paracoccus</taxon>
    </lineage>
</organism>